<accession>A0A1T5JFK3</accession>
<organism evidence="3 4">
    <name type="scientific">Krasilnikoviella flava</name>
    <dbReference type="NCBI Taxonomy" id="526729"/>
    <lineage>
        <taxon>Bacteria</taxon>
        <taxon>Bacillati</taxon>
        <taxon>Actinomycetota</taxon>
        <taxon>Actinomycetes</taxon>
        <taxon>Micrococcales</taxon>
        <taxon>Promicromonosporaceae</taxon>
        <taxon>Krasilnikoviella</taxon>
    </lineage>
</organism>
<keyword evidence="2" id="KW-0472">Membrane</keyword>
<dbReference type="AlphaFoldDB" id="A0A1T5JFK3"/>
<dbReference type="EMBL" id="FUZQ01000002">
    <property type="protein sequence ID" value="SKC50189.1"/>
    <property type="molecule type" value="Genomic_DNA"/>
</dbReference>
<feature type="transmembrane region" description="Helical" evidence="2">
    <location>
        <begin position="125"/>
        <end position="148"/>
    </location>
</feature>
<feature type="transmembrane region" description="Helical" evidence="2">
    <location>
        <begin position="91"/>
        <end position="113"/>
    </location>
</feature>
<feature type="transmembrane region" description="Helical" evidence="2">
    <location>
        <begin position="39"/>
        <end position="62"/>
    </location>
</feature>
<evidence type="ECO:0000256" key="2">
    <source>
        <dbReference type="SAM" id="Phobius"/>
    </source>
</evidence>
<dbReference type="InterPro" id="IPR045931">
    <property type="entry name" value="DUF6350"/>
</dbReference>
<keyword evidence="2" id="KW-1133">Transmembrane helix</keyword>
<name>A0A1T5JFK3_9MICO</name>
<evidence type="ECO:0000256" key="1">
    <source>
        <dbReference type="SAM" id="MobiDB-lite"/>
    </source>
</evidence>
<feature type="transmembrane region" description="Helical" evidence="2">
    <location>
        <begin position="309"/>
        <end position="334"/>
    </location>
</feature>
<evidence type="ECO:0000313" key="4">
    <source>
        <dbReference type="Proteomes" id="UP000189777"/>
    </source>
</evidence>
<dbReference type="STRING" id="526729.SAMN04324258_1328"/>
<keyword evidence="2" id="KW-0812">Transmembrane</keyword>
<feature type="compositionally biased region" description="Low complexity" evidence="1">
    <location>
        <begin position="1"/>
        <end position="13"/>
    </location>
</feature>
<dbReference type="Pfam" id="PF19877">
    <property type="entry name" value="DUF6350"/>
    <property type="match status" value="1"/>
</dbReference>
<evidence type="ECO:0000313" key="3">
    <source>
        <dbReference type="EMBL" id="SKC50189.1"/>
    </source>
</evidence>
<feature type="region of interest" description="Disordered" evidence="1">
    <location>
        <begin position="1"/>
        <end position="28"/>
    </location>
</feature>
<feature type="transmembrane region" description="Helical" evidence="2">
    <location>
        <begin position="386"/>
        <end position="409"/>
    </location>
</feature>
<feature type="transmembrane region" description="Helical" evidence="2">
    <location>
        <begin position="246"/>
        <end position="268"/>
    </location>
</feature>
<feature type="transmembrane region" description="Helical" evidence="2">
    <location>
        <begin position="160"/>
        <end position="181"/>
    </location>
</feature>
<keyword evidence="4" id="KW-1185">Reference proteome</keyword>
<sequence>MSAPPGTRPTRTARTVDGDAPARRVGRGGERFATATSGAWATVQGVVLSGAVVVLLAVVGVLGGSPDSAWTGAVGVATGLWLLGHGVPIDAGAGVITLVPLGIGALAVFTTYVSVRRSALPTLAAWVGATTTYAVVTVALAAATAGVAGGDGLASAGTRLALAALGGVVVGGAGAALGILVPPDRPEVVVPGGLLDRAVPDVVRLGLQAGTVALVALSGLGAALTIVWVVAGRATSEDVVTGLDPGWIGGIVFAVAQLALLPNLVLWATSWLAGPGFAVGQGTSFAPGGTEAGPLPAVPLLGALPGPDWAGLTAAVGGPLAVVACGALAGWFAWRRLDPERVQRADLAQVLAGVVLLAGVATAVLQRWAGGAAGAGRLAQVGADPLLTGAVVAVEVGVGAAVVLAWAYLDVGARLRRE</sequence>
<feature type="transmembrane region" description="Helical" evidence="2">
    <location>
        <begin position="68"/>
        <end position="84"/>
    </location>
</feature>
<dbReference type="Proteomes" id="UP000189777">
    <property type="component" value="Unassembled WGS sequence"/>
</dbReference>
<feature type="compositionally biased region" description="Basic and acidic residues" evidence="1">
    <location>
        <begin position="14"/>
        <end position="28"/>
    </location>
</feature>
<gene>
    <name evidence="3" type="ORF">SAMN04324258_1328</name>
</gene>
<dbReference type="OrthoDB" id="3742900at2"/>
<reference evidence="3 4" key="1">
    <citation type="submission" date="2017-02" db="EMBL/GenBank/DDBJ databases">
        <authorList>
            <person name="Peterson S.W."/>
        </authorList>
    </citation>
    <scope>NUCLEOTIDE SEQUENCE [LARGE SCALE GENOMIC DNA]</scope>
    <source>
        <strain evidence="3 4">DSM 21481</strain>
    </source>
</reference>
<feature type="transmembrane region" description="Helical" evidence="2">
    <location>
        <begin position="346"/>
        <end position="366"/>
    </location>
</feature>
<feature type="transmembrane region" description="Helical" evidence="2">
    <location>
        <begin position="212"/>
        <end position="234"/>
    </location>
</feature>
<dbReference type="RefSeq" id="WP_079572671.1">
    <property type="nucleotide sequence ID" value="NZ_FUZQ01000002.1"/>
</dbReference>
<proteinExistence type="predicted"/>
<protein>
    <submittedName>
        <fullName evidence="3">Uncharacterized protein</fullName>
    </submittedName>
</protein>